<accession>G4TAE8</accession>
<dbReference type="PIRSF" id="PIRSF022950">
    <property type="entry name" value="PPase_methylesterase_euk"/>
    <property type="match status" value="1"/>
</dbReference>
<comment type="catalytic activity">
    <reaction evidence="5">
        <text>[phosphatase 2A protein]-C-terminal L-leucine methyl ester + H2O = [phosphatase 2A protein]-C-terminal L-leucine + methanol + H(+)</text>
        <dbReference type="Rhea" id="RHEA:48548"/>
        <dbReference type="Rhea" id="RHEA-COMP:12134"/>
        <dbReference type="Rhea" id="RHEA-COMP:12135"/>
        <dbReference type="ChEBI" id="CHEBI:15377"/>
        <dbReference type="ChEBI" id="CHEBI:15378"/>
        <dbReference type="ChEBI" id="CHEBI:17790"/>
        <dbReference type="ChEBI" id="CHEBI:90516"/>
        <dbReference type="ChEBI" id="CHEBI:90517"/>
        <dbReference type="EC" id="3.1.1.89"/>
    </reaction>
</comment>
<keyword evidence="10" id="KW-1185">Reference proteome</keyword>
<dbReference type="Gene3D" id="3.40.50.1820">
    <property type="entry name" value="alpha/beta hydrolase"/>
    <property type="match status" value="1"/>
</dbReference>
<evidence type="ECO:0000313" key="10">
    <source>
        <dbReference type="Proteomes" id="UP000007148"/>
    </source>
</evidence>
<dbReference type="EMBL" id="CAFZ01000029">
    <property type="protein sequence ID" value="CCA68285.1"/>
    <property type="molecule type" value="Genomic_DNA"/>
</dbReference>
<dbReference type="InParanoid" id="G4TAE8"/>
<proteinExistence type="inferred from homology"/>
<dbReference type="HOGENOM" id="CLU_024818_3_1_1"/>
<evidence type="ECO:0000256" key="3">
    <source>
        <dbReference type="ARBA" id="ARBA00022487"/>
    </source>
</evidence>
<feature type="active site" evidence="7">
    <location>
        <position position="203"/>
    </location>
</feature>
<comment type="similarity">
    <text evidence="1 6">Belongs to the AB hydrolase superfamily.</text>
</comment>
<dbReference type="Proteomes" id="UP000007148">
    <property type="component" value="Unassembled WGS sequence"/>
</dbReference>
<dbReference type="GO" id="GO:0051723">
    <property type="term" value="F:protein methylesterase activity"/>
    <property type="evidence" value="ECO:0007669"/>
    <property type="project" value="UniProtKB-EC"/>
</dbReference>
<evidence type="ECO:0000256" key="6">
    <source>
        <dbReference type="PIRNR" id="PIRNR022950"/>
    </source>
</evidence>
<comment type="caution">
    <text evidence="9">The sequence shown here is derived from an EMBL/GenBank/DDBJ whole genome shotgun (WGS) entry which is preliminary data.</text>
</comment>
<dbReference type="OrthoDB" id="194865at2759"/>
<evidence type="ECO:0000256" key="1">
    <source>
        <dbReference type="ARBA" id="ARBA00008645"/>
    </source>
</evidence>
<name>G4TAE8_SERID</name>
<dbReference type="PANTHER" id="PTHR14189:SF0">
    <property type="entry name" value="PROTEIN PHOSPHATASE METHYLESTERASE 1"/>
    <property type="match status" value="1"/>
</dbReference>
<comment type="function">
    <text evidence="6">Demethylates proteins that have been reversibly carboxymethylated.</text>
</comment>
<feature type="domain" description="AB hydrolase-1" evidence="8">
    <location>
        <begin position="120"/>
        <end position="372"/>
    </location>
</feature>
<dbReference type="STRING" id="1109443.G4TAE8"/>
<dbReference type="InterPro" id="IPR029058">
    <property type="entry name" value="AB_hydrolase_fold"/>
</dbReference>
<dbReference type="Pfam" id="PF12697">
    <property type="entry name" value="Abhydrolase_6"/>
    <property type="match status" value="1"/>
</dbReference>
<dbReference type="AlphaFoldDB" id="G4TAE8"/>
<evidence type="ECO:0000313" key="9">
    <source>
        <dbReference type="EMBL" id="CCA68285.1"/>
    </source>
</evidence>
<dbReference type="eggNOG" id="KOG2564">
    <property type="taxonomic scope" value="Eukaryota"/>
</dbReference>
<dbReference type="InterPro" id="IPR000073">
    <property type="entry name" value="AB_hydrolase_1"/>
</dbReference>
<feature type="active site" evidence="7">
    <location>
        <position position="230"/>
    </location>
</feature>
<evidence type="ECO:0000259" key="8">
    <source>
        <dbReference type="Pfam" id="PF12697"/>
    </source>
</evidence>
<dbReference type="EC" id="3.1.1.-" evidence="6"/>
<keyword evidence="3 6" id="KW-0719">Serine esterase</keyword>
<dbReference type="SUPFAM" id="SSF53474">
    <property type="entry name" value="alpha/beta-Hydrolases"/>
    <property type="match status" value="1"/>
</dbReference>
<evidence type="ECO:0000256" key="4">
    <source>
        <dbReference type="ARBA" id="ARBA00022801"/>
    </source>
</evidence>
<evidence type="ECO:0000256" key="7">
    <source>
        <dbReference type="PIRSR" id="PIRSR022950-1"/>
    </source>
</evidence>
<sequence length="394" mass="43087">MSGLQKSAMQARIAKLPYLPTVAPPYDDEQDVEEREEAMSTIASLPKMLPPGPRSVAPKRGLRSVHGPDLSQFSPISASGYFVQAVNIKLEARGIDIRAYYSPPIVPAGKTIDEPTTVMVCHHGAGYSGLSFACFAKEVVKFSGGECGVLAFDARRHGKTMPLEGQSDEDLDIDTLTRDFIALLSSLFPNPQEASTFLLVGHSMGGAVCVKACPILQESGYKVGGTAVLDVVEGSALEALPIMTSLLDSRPAGFSSVEEAIQWHITSHTIRNAFSARISIPAIFVKSEDGESDHPWVWRTPLRSTAPYWTSWFKSLSSRFLACRSARLLVLAGTDRLDKELMIGQMQGKFQMEVIPDVGHMLHEDDPSRTAEILVDFWRRNERVVIGVKKVGDL</sequence>
<evidence type="ECO:0000256" key="2">
    <source>
        <dbReference type="ARBA" id="ARBA00020672"/>
    </source>
</evidence>
<dbReference type="FunCoup" id="G4TAE8">
    <property type="interactions" value="511"/>
</dbReference>
<reference evidence="9 10" key="1">
    <citation type="journal article" date="2011" name="PLoS Pathog.">
        <title>Endophytic Life Strategies Decoded by Genome and Transcriptome Analyses of the Mutualistic Root Symbiont Piriformospora indica.</title>
        <authorList>
            <person name="Zuccaro A."/>
            <person name="Lahrmann U."/>
            <person name="Guldener U."/>
            <person name="Langen G."/>
            <person name="Pfiffi S."/>
            <person name="Biedenkopf D."/>
            <person name="Wong P."/>
            <person name="Samans B."/>
            <person name="Grimm C."/>
            <person name="Basiewicz M."/>
            <person name="Murat C."/>
            <person name="Martin F."/>
            <person name="Kogel K.H."/>
        </authorList>
    </citation>
    <scope>NUCLEOTIDE SEQUENCE [LARGE SCALE GENOMIC DNA]</scope>
    <source>
        <strain evidence="9 10">DSM 11827</strain>
    </source>
</reference>
<evidence type="ECO:0000256" key="5">
    <source>
        <dbReference type="ARBA" id="ARBA00049203"/>
    </source>
</evidence>
<gene>
    <name evidence="9" type="ORF">PIIN_02149</name>
</gene>
<keyword evidence="4 6" id="KW-0378">Hydrolase</keyword>
<dbReference type="InterPro" id="IPR016812">
    <property type="entry name" value="PPase_methylesterase_euk"/>
</dbReference>
<dbReference type="OMA" id="VMVCHHG"/>
<organism evidence="9 10">
    <name type="scientific">Serendipita indica (strain DSM 11827)</name>
    <name type="common">Root endophyte fungus</name>
    <name type="synonym">Piriformospora indica</name>
    <dbReference type="NCBI Taxonomy" id="1109443"/>
    <lineage>
        <taxon>Eukaryota</taxon>
        <taxon>Fungi</taxon>
        <taxon>Dikarya</taxon>
        <taxon>Basidiomycota</taxon>
        <taxon>Agaricomycotina</taxon>
        <taxon>Agaricomycetes</taxon>
        <taxon>Sebacinales</taxon>
        <taxon>Serendipitaceae</taxon>
        <taxon>Serendipita</taxon>
    </lineage>
</organism>
<dbReference type="PANTHER" id="PTHR14189">
    <property type="entry name" value="PROTEIN PHOSPHATASE METHYLESTERASE-1 RELATED"/>
    <property type="match status" value="1"/>
</dbReference>
<protein>
    <recommendedName>
        <fullName evidence="2 6">Protein phosphatase methylesterase 1</fullName>
        <shortName evidence="6">PME-1</shortName>
        <ecNumber evidence="6">3.1.1.-</ecNumber>
    </recommendedName>
</protein>
<feature type="active site" evidence="7">
    <location>
        <position position="360"/>
    </location>
</feature>